<comment type="caution">
    <text evidence="1">The sequence shown here is derived from an EMBL/GenBank/DDBJ whole genome shotgun (WGS) entry which is preliminary data.</text>
</comment>
<dbReference type="KEGG" id="ahs:AHALO_2203"/>
<dbReference type="OrthoDB" id="9815673at2"/>
<organism evidence="1 2">
    <name type="scientific">Malaciobacter halophilus</name>
    <dbReference type="NCBI Taxonomy" id="197482"/>
    <lineage>
        <taxon>Bacteria</taxon>
        <taxon>Pseudomonadati</taxon>
        <taxon>Campylobacterota</taxon>
        <taxon>Epsilonproteobacteria</taxon>
        <taxon>Campylobacterales</taxon>
        <taxon>Arcobacteraceae</taxon>
        <taxon>Malaciobacter</taxon>
    </lineage>
</organism>
<sequence length="222" mass="26034">MKKIIDCIDENGNDFFDNIIVPIAKGTLQYTVNDTKVVQYFLTMKTAFMENKISQFLKYIEDKNGNSILDFVKSLNHNEKVFFIKTVNKIIDMDDSLQIYILSQLTKSFKKNGELNYWEKSLYYNINQITEDDFLNLCDILESLEKPIQAKQNYGLLNTLNTDERNLSIKKFVNIGMINNSRAQFQEKIINSEEDISSVILYLYPFAIELYEMIEKYQEIGN</sequence>
<protein>
    <submittedName>
        <fullName evidence="1">Uncharacterized protein</fullName>
    </submittedName>
</protein>
<name>A0A2N1J272_9BACT</name>
<proteinExistence type="predicted"/>
<dbReference type="AlphaFoldDB" id="A0A2N1J272"/>
<evidence type="ECO:0000313" key="1">
    <source>
        <dbReference type="EMBL" id="PKI80660.1"/>
    </source>
</evidence>
<accession>A0A2N1J272</accession>
<keyword evidence="2" id="KW-1185">Reference proteome</keyword>
<dbReference type="EMBL" id="NXIF01000031">
    <property type="protein sequence ID" value="PKI80660.1"/>
    <property type="molecule type" value="Genomic_DNA"/>
</dbReference>
<dbReference type="RefSeq" id="WP_101184955.1">
    <property type="nucleotide sequence ID" value="NZ_CP031218.1"/>
</dbReference>
<evidence type="ECO:0000313" key="2">
    <source>
        <dbReference type="Proteomes" id="UP000233248"/>
    </source>
</evidence>
<dbReference type="Proteomes" id="UP000233248">
    <property type="component" value="Unassembled WGS sequence"/>
</dbReference>
<reference evidence="1 2" key="1">
    <citation type="submission" date="2017-09" db="EMBL/GenBank/DDBJ databases">
        <title>Genomics of the genus Arcobacter.</title>
        <authorList>
            <person name="Perez-Cataluna A."/>
            <person name="Figueras M.J."/>
            <person name="Salas-Masso N."/>
        </authorList>
    </citation>
    <scope>NUCLEOTIDE SEQUENCE [LARGE SCALE GENOMIC DNA]</scope>
    <source>
        <strain evidence="1 2">DSM 18005</strain>
    </source>
</reference>
<gene>
    <name evidence="1" type="ORF">CP960_08310</name>
</gene>